<name>A0A3R6GDI1_9FIRM</name>
<feature type="compositionally biased region" description="Pro residues" evidence="1">
    <location>
        <begin position="725"/>
        <end position="768"/>
    </location>
</feature>
<dbReference type="SMART" id="SM00409">
    <property type="entry name" value="IG"/>
    <property type="match status" value="1"/>
</dbReference>
<dbReference type="InterPro" id="IPR044060">
    <property type="entry name" value="Bacterial_rp_domain"/>
</dbReference>
<dbReference type="SUPFAM" id="SSF48726">
    <property type="entry name" value="Immunoglobulin"/>
    <property type="match status" value="1"/>
</dbReference>
<evidence type="ECO:0000256" key="3">
    <source>
        <dbReference type="SAM" id="SignalP"/>
    </source>
</evidence>
<dbReference type="Proteomes" id="UP000283701">
    <property type="component" value="Unassembled WGS sequence"/>
</dbReference>
<organism evidence="5 6">
    <name type="scientific">Roseburia inulinivorans</name>
    <dbReference type="NCBI Taxonomy" id="360807"/>
    <lineage>
        <taxon>Bacteria</taxon>
        <taxon>Bacillati</taxon>
        <taxon>Bacillota</taxon>
        <taxon>Clostridia</taxon>
        <taxon>Lachnospirales</taxon>
        <taxon>Lachnospiraceae</taxon>
        <taxon>Roseburia</taxon>
    </lineage>
</organism>
<evidence type="ECO:0000313" key="6">
    <source>
        <dbReference type="Proteomes" id="UP000283701"/>
    </source>
</evidence>
<evidence type="ECO:0000313" key="5">
    <source>
        <dbReference type="EMBL" id="RHF81562.1"/>
    </source>
</evidence>
<dbReference type="PROSITE" id="PS50835">
    <property type="entry name" value="IG_LIKE"/>
    <property type="match status" value="1"/>
</dbReference>
<dbReference type="AlphaFoldDB" id="A0A3R6GDI1"/>
<proteinExistence type="predicted"/>
<evidence type="ECO:0000256" key="2">
    <source>
        <dbReference type="SAM" id="Phobius"/>
    </source>
</evidence>
<comment type="caution">
    <text evidence="5">The sequence shown here is derived from an EMBL/GenBank/DDBJ whole genome shotgun (WGS) entry which is preliminary data.</text>
</comment>
<dbReference type="InterPro" id="IPR007110">
    <property type="entry name" value="Ig-like_dom"/>
</dbReference>
<feature type="chain" id="PRO_5038917221" description="Ig-like domain-containing protein" evidence="3">
    <location>
        <begin position="31"/>
        <end position="926"/>
    </location>
</feature>
<dbReference type="InterPro" id="IPR013783">
    <property type="entry name" value="Ig-like_fold"/>
</dbReference>
<reference evidence="5 6" key="1">
    <citation type="submission" date="2018-08" db="EMBL/GenBank/DDBJ databases">
        <title>A genome reference for cultivated species of the human gut microbiota.</title>
        <authorList>
            <person name="Zou Y."/>
            <person name="Xue W."/>
            <person name="Luo G."/>
        </authorList>
    </citation>
    <scope>NUCLEOTIDE SEQUENCE [LARGE SCALE GENOMIC DNA]</scope>
    <source>
        <strain evidence="5 6">AM23-23AC</strain>
    </source>
</reference>
<dbReference type="Gene3D" id="2.60.40.10">
    <property type="entry name" value="Immunoglobulins"/>
    <property type="match status" value="2"/>
</dbReference>
<dbReference type="InterPro" id="IPR011050">
    <property type="entry name" value="Pectin_lyase_fold/virulence"/>
</dbReference>
<feature type="signal peptide" evidence="3">
    <location>
        <begin position="1"/>
        <end position="30"/>
    </location>
</feature>
<evidence type="ECO:0000259" key="4">
    <source>
        <dbReference type="PROSITE" id="PS50835"/>
    </source>
</evidence>
<keyword evidence="3" id="KW-0732">Signal</keyword>
<dbReference type="EMBL" id="QRHP01000025">
    <property type="protein sequence ID" value="RHF81562.1"/>
    <property type="molecule type" value="Genomic_DNA"/>
</dbReference>
<keyword evidence="2" id="KW-0472">Membrane</keyword>
<dbReference type="RefSeq" id="WP_118203950.1">
    <property type="nucleotide sequence ID" value="NZ_QRHP01000025.1"/>
</dbReference>
<dbReference type="Pfam" id="PF18998">
    <property type="entry name" value="Flg_new_2"/>
    <property type="match status" value="1"/>
</dbReference>
<keyword evidence="2" id="KW-0812">Transmembrane</keyword>
<keyword evidence="2" id="KW-1133">Transmembrane helix</keyword>
<sequence length="926" mass="97252">MIRKKRMSKGIAKILSGLLVFGMVARLVPAVPGGTVHAKAEETSGQDVTVAENPEHKHCVCGTGKLSVEGHTHDEEQIWKGINSLDKISSAGYYYLTDNVTINSAWTCRANVVLCLNGHSITREIKSDGSFPYQNAVIHIDRSSTLTLTDCKENGIIQHLGEKTGAGIYNIGNFFMYNGMISNNNCGVKNAGDFNMYGGTISENINKKTSDYGGGVYVDAQHTFNMYGGTISGNTAGYGGGVNNKGTFNMYDGSTISDNTECTLPGAFSHGGGAVYNAGTFNMKGGVISGNTSEGYGGGVFHYNGIFNMSSGEIKGNKSTDSNYGGGGVYIEAGRFEMSGGKITDNSSKQDGGGVDQNGGTLTLSGTAIIMENKVNNNENNLYLEKGKTVSASGLASGAVIGVTTFDDPKEGSPVTITSNAASAENFKSDNSAYEIGTDAIGRVILKKTTTCNVIVSIPDNGSIKHIMNYGGLSQKVTKGNSIEPIILEAGEGYYFSDADISNLTRDGISTTKQADGSIKIEGTPNSDISFTATVSKKPDTTTHTITVTVEGGKGTISPNGSVSVKEGESQVFTITPNKGYEIASLKVDGKEVVNPSNTYTFTNVTSGHTIDVSFKEQAVVPPAVEAPTITKQPQPVSVKVGETATFTVEAAGEGLSYQWMVDKNDNRGFVDIAGTTSESYTLNAISKEYNGYRYQCMVSIPSGHTGHTISDCVTLTVTEDAAPTPNPEPEPTPTPTPEPTPEPNPEPNPTPAPNPTPEATPPTPDPAPATSTPAASTTTAPAASAAAAPAQVTYDILDGAGSSWTQNTDGSLAIRGSGEISKFREVKVDGVTVDPVNYTVTEGSTIITFKPEYLKSLSTGNHSFELVWTDGTAATNFTVAENTDQSAKSPKTGEDFSMALCTVLLMVSCAGLAGMFVRRKRNNVR</sequence>
<dbReference type="SUPFAM" id="SSF51126">
    <property type="entry name" value="Pectin lyase-like"/>
    <property type="match status" value="1"/>
</dbReference>
<dbReference type="InterPro" id="IPR036179">
    <property type="entry name" value="Ig-like_dom_sf"/>
</dbReference>
<dbReference type="InterPro" id="IPR003599">
    <property type="entry name" value="Ig_sub"/>
</dbReference>
<feature type="transmembrane region" description="Helical" evidence="2">
    <location>
        <begin position="897"/>
        <end position="918"/>
    </location>
</feature>
<feature type="compositionally biased region" description="Low complexity" evidence="1">
    <location>
        <begin position="769"/>
        <end position="785"/>
    </location>
</feature>
<feature type="domain" description="Ig-like" evidence="4">
    <location>
        <begin position="628"/>
        <end position="715"/>
    </location>
</feature>
<evidence type="ECO:0000256" key="1">
    <source>
        <dbReference type="SAM" id="MobiDB-lite"/>
    </source>
</evidence>
<protein>
    <recommendedName>
        <fullName evidence="4">Ig-like domain-containing protein</fullName>
    </recommendedName>
</protein>
<feature type="region of interest" description="Disordered" evidence="1">
    <location>
        <begin position="720"/>
        <end position="785"/>
    </location>
</feature>
<accession>A0A3R6GDI1</accession>
<gene>
    <name evidence="5" type="ORF">DW654_15325</name>
</gene>